<dbReference type="CDD" id="cd07037">
    <property type="entry name" value="TPP_PYR_MenD"/>
    <property type="match status" value="1"/>
</dbReference>
<evidence type="ECO:0000256" key="2">
    <source>
        <dbReference type="ARBA" id="ARBA00022679"/>
    </source>
</evidence>
<dbReference type="PANTHER" id="PTHR42916">
    <property type="entry name" value="2-SUCCINYL-5-ENOLPYRUVYL-6-HYDROXY-3-CYCLOHEXENE-1-CARBOXYLATE SYNTHASE"/>
    <property type="match status" value="1"/>
</dbReference>
<evidence type="ECO:0000256" key="5">
    <source>
        <dbReference type="ARBA" id="ARBA00023052"/>
    </source>
</evidence>
<dbReference type="GO" id="GO:0030976">
    <property type="term" value="F:thiamine pyrophosphate binding"/>
    <property type="evidence" value="ECO:0007669"/>
    <property type="project" value="InterPro"/>
</dbReference>
<feature type="domain" description="Thiamine pyrophosphate enzyme N-terminal TPP-binding" evidence="8">
    <location>
        <begin position="73"/>
        <end position="185"/>
    </location>
</feature>
<evidence type="ECO:0000256" key="4">
    <source>
        <dbReference type="ARBA" id="ARBA00022842"/>
    </source>
</evidence>
<dbReference type="SUPFAM" id="SSF52518">
    <property type="entry name" value="Thiamin diphosphate-binding fold (THDP-binding)"/>
    <property type="match status" value="1"/>
</dbReference>
<evidence type="ECO:0008006" key="12">
    <source>
        <dbReference type="Google" id="ProtNLM"/>
    </source>
</evidence>
<dbReference type="InterPro" id="IPR029035">
    <property type="entry name" value="DHS-like_NAD/FAD-binding_dom"/>
</dbReference>
<dbReference type="Gene3D" id="3.60.120.10">
    <property type="entry name" value="Anthranilate synthase"/>
    <property type="match status" value="1"/>
</dbReference>
<dbReference type="EMBL" id="BKZW01000002">
    <property type="protein sequence ID" value="GER90162.1"/>
    <property type="molecule type" value="Genomic_DNA"/>
</dbReference>
<dbReference type="InterPro" id="IPR015890">
    <property type="entry name" value="Chorismate_C"/>
</dbReference>
<dbReference type="SUPFAM" id="SSF52467">
    <property type="entry name" value="DHS-like NAD/FAD-binding domain"/>
    <property type="match status" value="1"/>
</dbReference>
<keyword evidence="5" id="KW-0786">Thiamine pyrophosphate</keyword>
<evidence type="ECO:0000256" key="1">
    <source>
        <dbReference type="ARBA" id="ARBA00022428"/>
    </source>
</evidence>
<protein>
    <recommendedName>
        <fullName evidence="12">2-succinyl-5-enolpyruvyl-6-hydroxy-3-cyclohexene-1-carboxylic-acid synthase</fullName>
    </recommendedName>
</protein>
<dbReference type="Pfam" id="PF16582">
    <property type="entry name" value="TPP_enzyme_M_2"/>
    <property type="match status" value="1"/>
</dbReference>
<evidence type="ECO:0000256" key="6">
    <source>
        <dbReference type="ARBA" id="ARBA00023211"/>
    </source>
</evidence>
<dbReference type="InterPro" id="IPR012001">
    <property type="entry name" value="Thiamin_PyroP_enz_TPP-bd_dom"/>
</dbReference>
<evidence type="ECO:0000259" key="8">
    <source>
        <dbReference type="Pfam" id="PF02776"/>
    </source>
</evidence>
<evidence type="ECO:0000313" key="11">
    <source>
        <dbReference type="Proteomes" id="UP000326912"/>
    </source>
</evidence>
<dbReference type="Pfam" id="PF00425">
    <property type="entry name" value="Chorismate_bind"/>
    <property type="match status" value="1"/>
</dbReference>
<dbReference type="Pfam" id="PF02776">
    <property type="entry name" value="TPP_enzyme_N"/>
    <property type="match status" value="1"/>
</dbReference>
<keyword evidence="3" id="KW-0479">Metal-binding</keyword>
<dbReference type="GO" id="GO:0009234">
    <property type="term" value="P:menaquinone biosynthetic process"/>
    <property type="evidence" value="ECO:0007669"/>
    <property type="project" value="UniProtKB-KW"/>
</dbReference>
<dbReference type="Gene3D" id="3.40.50.970">
    <property type="match status" value="2"/>
</dbReference>
<evidence type="ECO:0000256" key="3">
    <source>
        <dbReference type="ARBA" id="ARBA00022723"/>
    </source>
</evidence>
<dbReference type="NCBIfam" id="TIGR00173">
    <property type="entry name" value="menD"/>
    <property type="match status" value="1"/>
</dbReference>
<dbReference type="PIRSF" id="PIRSF004983">
    <property type="entry name" value="MenD"/>
    <property type="match status" value="1"/>
</dbReference>
<evidence type="ECO:0000313" key="10">
    <source>
        <dbReference type="EMBL" id="GER90162.1"/>
    </source>
</evidence>
<name>A0A5J4KSP7_9CHLR</name>
<dbReference type="SUPFAM" id="SSF56322">
    <property type="entry name" value="ADC synthase"/>
    <property type="match status" value="1"/>
</dbReference>
<dbReference type="InterPro" id="IPR005801">
    <property type="entry name" value="ADC_synthase"/>
</dbReference>
<dbReference type="Gene3D" id="3.40.50.1220">
    <property type="entry name" value="TPP-binding domain"/>
    <property type="match status" value="1"/>
</dbReference>
<feature type="domain" description="Menaquinone biosynthesis protein MenD middle" evidence="9">
    <location>
        <begin position="292"/>
        <end position="483"/>
    </location>
</feature>
<dbReference type="Proteomes" id="UP000326912">
    <property type="component" value="Unassembled WGS sequence"/>
</dbReference>
<evidence type="ECO:0000259" key="7">
    <source>
        <dbReference type="Pfam" id="PF00425"/>
    </source>
</evidence>
<keyword evidence="11" id="KW-1185">Reference proteome</keyword>
<dbReference type="GO" id="GO:0070204">
    <property type="term" value="F:2-succinyl-5-enolpyruvyl-6-hydroxy-3-cyclohexene-1-carboxylic-acid synthase activity"/>
    <property type="evidence" value="ECO:0007669"/>
    <property type="project" value="InterPro"/>
</dbReference>
<dbReference type="AlphaFoldDB" id="A0A5J4KSP7"/>
<dbReference type="PANTHER" id="PTHR42916:SF1">
    <property type="entry name" value="PROTEIN PHYLLO, CHLOROPLASTIC"/>
    <property type="match status" value="1"/>
</dbReference>
<dbReference type="InterPro" id="IPR004433">
    <property type="entry name" value="MenaQ_synth_MenD"/>
</dbReference>
<gene>
    <name evidence="10" type="ORF">KDW_43240</name>
</gene>
<keyword evidence="6" id="KW-0464">Manganese</keyword>
<organism evidence="10 11">
    <name type="scientific">Dictyobacter vulcani</name>
    <dbReference type="NCBI Taxonomy" id="2607529"/>
    <lineage>
        <taxon>Bacteria</taxon>
        <taxon>Bacillati</taxon>
        <taxon>Chloroflexota</taxon>
        <taxon>Ktedonobacteria</taxon>
        <taxon>Ktedonobacterales</taxon>
        <taxon>Dictyobacteraceae</taxon>
        <taxon>Dictyobacter</taxon>
    </lineage>
</organism>
<evidence type="ECO:0000259" key="9">
    <source>
        <dbReference type="Pfam" id="PF16582"/>
    </source>
</evidence>
<accession>A0A5J4KSP7</accession>
<keyword evidence="4" id="KW-0460">Magnesium</keyword>
<dbReference type="GO" id="GO:0046872">
    <property type="term" value="F:metal ion binding"/>
    <property type="evidence" value="ECO:0007669"/>
    <property type="project" value="UniProtKB-KW"/>
</dbReference>
<sequence length="526" mass="58190">MVALRSALVQKREATLFAGCGIVADSDPQAEYKESCLKLEVMQRSLSKNNTLMEIHDVSPVVKNPVNATYAYVQAFVDELQRANVHNVVICPGSRSTPLAIAFASVTTIHSWMHVDERSAAFFALGIAKKLQQPVALICTSGTAAANFLPAIVEARLSHIPLLVITADRPPELRDCGAPQAIDQNRLYGSFVKWFSELALPEATDAMLRYVRTIAQRAVGMAQAVPAGPVHLNMPFREPLVPQPSTEHAFPAPEARNAQAWQGRANNQPYVAISDPLPGLPSPARILQLLQMMCQARRGLIIVGPQNQSTLIGPLLALAQRLNFPILADPLSQLRGSKNEWILSSYDAFLRFPQVVHATEPDFILRIGAMPVSKPVLLYLQHYAACPQIVIDGQMGWEEPTQLVSELIHTDPTAFCQQLQSCLESLNVNQTSSETAWPTLWQRLDQCTQKTLETAIADFTEPFEGRVFTELSSLLPEATTLFVGNSMPIRDMDTFFWCRDRDIHILANRGPMALMAWSPVLWAQVQ</sequence>
<reference evidence="10 11" key="1">
    <citation type="submission" date="2019-10" db="EMBL/GenBank/DDBJ databases">
        <title>Dictyobacter vulcani sp. nov., within the class Ktedonobacteria, isolated from soil of volcanic Mt. Zao.</title>
        <authorList>
            <person name="Zheng Y."/>
            <person name="Wang C.M."/>
            <person name="Sakai Y."/>
            <person name="Abe K."/>
            <person name="Yokota A."/>
            <person name="Yabe S."/>
        </authorList>
    </citation>
    <scope>NUCLEOTIDE SEQUENCE [LARGE SCALE GENOMIC DNA]</scope>
    <source>
        <strain evidence="10 11">W12</strain>
    </source>
</reference>
<proteinExistence type="predicted"/>
<dbReference type="InterPro" id="IPR032264">
    <property type="entry name" value="MenD_middle"/>
</dbReference>
<keyword evidence="1" id="KW-0474">Menaquinone biosynthesis</keyword>
<dbReference type="InterPro" id="IPR029061">
    <property type="entry name" value="THDP-binding"/>
</dbReference>
<feature type="domain" description="Chorismate-utilising enzyme C-terminal" evidence="7">
    <location>
        <begin position="1"/>
        <end position="38"/>
    </location>
</feature>
<keyword evidence="2" id="KW-0808">Transferase</keyword>
<comment type="caution">
    <text evidence="10">The sequence shown here is derived from an EMBL/GenBank/DDBJ whole genome shotgun (WGS) entry which is preliminary data.</text>
</comment>